<protein>
    <submittedName>
        <fullName evidence="3">Transposase</fullName>
    </submittedName>
</protein>
<evidence type="ECO:0000313" key="1">
    <source>
        <dbReference type="EMBL" id="VDO21991.1"/>
    </source>
</evidence>
<dbReference type="EMBL" id="UZAF01016157">
    <property type="protein sequence ID" value="VDO21991.1"/>
    <property type="molecule type" value="Genomic_DNA"/>
</dbReference>
<gene>
    <name evidence="1" type="ORF">HPLM_LOCUS3920</name>
</gene>
<dbReference type="WBParaSite" id="HPLM_0000392801-mRNA-1">
    <property type="protein sequence ID" value="HPLM_0000392801-mRNA-1"/>
    <property type="gene ID" value="HPLM_0000392801"/>
</dbReference>
<dbReference type="Proteomes" id="UP000268014">
    <property type="component" value="Unassembled WGS sequence"/>
</dbReference>
<name>A0A0N4W2H5_HAEPC</name>
<organism evidence="3">
    <name type="scientific">Haemonchus placei</name>
    <name type="common">Barber's pole worm</name>
    <dbReference type="NCBI Taxonomy" id="6290"/>
    <lineage>
        <taxon>Eukaryota</taxon>
        <taxon>Metazoa</taxon>
        <taxon>Ecdysozoa</taxon>
        <taxon>Nematoda</taxon>
        <taxon>Chromadorea</taxon>
        <taxon>Rhabditida</taxon>
        <taxon>Rhabditina</taxon>
        <taxon>Rhabditomorpha</taxon>
        <taxon>Strongyloidea</taxon>
        <taxon>Trichostrongylidae</taxon>
        <taxon>Haemonchus</taxon>
    </lineage>
</organism>
<accession>A0A0N4W2H5</accession>
<evidence type="ECO:0000313" key="2">
    <source>
        <dbReference type="Proteomes" id="UP000268014"/>
    </source>
</evidence>
<proteinExistence type="predicted"/>
<sequence>MKKAPRITDRHREARLDFAKMNIRRAQSRLFGLKEIQPAKTSTYYWGDLRKELAFFGRRNFGGGSLMVHSAMMSCWI</sequence>
<dbReference type="AlphaFoldDB" id="A0A0N4W2H5"/>
<reference evidence="3" key="1">
    <citation type="submission" date="2017-02" db="UniProtKB">
        <authorList>
            <consortium name="WormBaseParasite"/>
        </authorList>
    </citation>
    <scope>IDENTIFICATION</scope>
</reference>
<dbReference type="OrthoDB" id="5857894at2759"/>
<keyword evidence="2" id="KW-1185">Reference proteome</keyword>
<evidence type="ECO:0000313" key="3">
    <source>
        <dbReference type="WBParaSite" id="HPLM_0000392801-mRNA-1"/>
    </source>
</evidence>
<reference evidence="1 2" key="2">
    <citation type="submission" date="2018-11" db="EMBL/GenBank/DDBJ databases">
        <authorList>
            <consortium name="Pathogen Informatics"/>
        </authorList>
    </citation>
    <scope>NUCLEOTIDE SEQUENCE [LARGE SCALE GENOMIC DNA]</scope>
    <source>
        <strain evidence="1 2">MHpl1</strain>
    </source>
</reference>